<dbReference type="GO" id="GO:0004553">
    <property type="term" value="F:hydrolase activity, hydrolyzing O-glycosyl compounds"/>
    <property type="evidence" value="ECO:0007669"/>
    <property type="project" value="InterPro"/>
</dbReference>
<evidence type="ECO:0000256" key="2">
    <source>
        <dbReference type="ARBA" id="ARBA00023295"/>
    </source>
</evidence>
<keyword evidence="2" id="KW-0326">Glycosidase</keyword>
<reference evidence="5" key="1">
    <citation type="submission" date="2018-08" db="EMBL/GenBank/DDBJ databases">
        <authorList>
            <person name="Rossello M."/>
        </authorList>
    </citation>
    <scope>NUCLEOTIDE SEQUENCE [LARGE SCALE GENOMIC DNA]</scope>
    <source>
        <strain evidence="5">cv. Chinese Spring</strain>
    </source>
</reference>
<keyword evidence="6" id="KW-1185">Reference proteome</keyword>
<dbReference type="Gramene" id="TraesCS2B03G1153900.1">
    <property type="protein sequence ID" value="TraesCS2B03G1153900.1.CDS"/>
    <property type="gene ID" value="TraesCS2B03G1153900"/>
</dbReference>
<keyword evidence="3" id="KW-0732">Signal</keyword>
<dbReference type="PANTHER" id="PTHR31062">
    <property type="entry name" value="XYLOGLUCAN ENDOTRANSGLUCOSYLASE/HYDROLASE PROTEIN 8-RELATED"/>
    <property type="match status" value="1"/>
</dbReference>
<organism evidence="5">
    <name type="scientific">Triticum aestivum</name>
    <name type="common">Wheat</name>
    <dbReference type="NCBI Taxonomy" id="4565"/>
    <lineage>
        <taxon>Eukaryota</taxon>
        <taxon>Viridiplantae</taxon>
        <taxon>Streptophyta</taxon>
        <taxon>Embryophyta</taxon>
        <taxon>Tracheophyta</taxon>
        <taxon>Spermatophyta</taxon>
        <taxon>Magnoliopsida</taxon>
        <taxon>Liliopsida</taxon>
        <taxon>Poales</taxon>
        <taxon>Poaceae</taxon>
        <taxon>BOP clade</taxon>
        <taxon>Pooideae</taxon>
        <taxon>Triticodae</taxon>
        <taxon>Triticeae</taxon>
        <taxon>Triticinae</taxon>
        <taxon>Triticum</taxon>
    </lineage>
</organism>
<reference evidence="5" key="2">
    <citation type="submission" date="2018-10" db="UniProtKB">
        <authorList>
            <consortium name="EnsemblPlants"/>
        </authorList>
    </citation>
    <scope>IDENTIFICATION</scope>
</reference>
<name>A0A3B6CEE6_WHEAT</name>
<evidence type="ECO:0000259" key="4">
    <source>
        <dbReference type="Pfam" id="PF00722"/>
    </source>
</evidence>
<protein>
    <submittedName>
        <fullName evidence="5">Xyloglucan endotransglucosylase/hydrolase</fullName>
    </submittedName>
</protein>
<dbReference type="AlphaFoldDB" id="A0A3B6CEE6"/>
<feature type="signal peptide" evidence="3">
    <location>
        <begin position="1"/>
        <end position="31"/>
    </location>
</feature>
<evidence type="ECO:0000256" key="1">
    <source>
        <dbReference type="ARBA" id="ARBA00022801"/>
    </source>
</evidence>
<evidence type="ECO:0000256" key="3">
    <source>
        <dbReference type="SAM" id="SignalP"/>
    </source>
</evidence>
<dbReference type="InterPro" id="IPR044791">
    <property type="entry name" value="Beta-glucanase/XTH"/>
</dbReference>
<dbReference type="EnsemblPlants" id="TraesCS2B02G454600.2">
    <property type="protein sequence ID" value="TraesCS2B02G454600.2"/>
    <property type="gene ID" value="TraesCS2B02G454600"/>
</dbReference>
<evidence type="ECO:0000313" key="5">
    <source>
        <dbReference type="EnsemblPlants" id="TraesCS2B02G454600.2"/>
    </source>
</evidence>
<dbReference type="Proteomes" id="UP000019116">
    <property type="component" value="Chromosome 2B"/>
</dbReference>
<proteinExistence type="predicted"/>
<feature type="chain" id="PRO_5017486163" evidence="3">
    <location>
        <begin position="32"/>
        <end position="242"/>
    </location>
</feature>
<accession>A0A3B6CEE6</accession>
<dbReference type="Gene3D" id="2.60.120.200">
    <property type="match status" value="1"/>
</dbReference>
<gene>
    <name evidence="5" type="primary">LOC123046532</name>
</gene>
<evidence type="ECO:0000313" key="6">
    <source>
        <dbReference type="Proteomes" id="UP000019116"/>
    </source>
</evidence>
<dbReference type="InterPro" id="IPR000757">
    <property type="entry name" value="Beta-glucanase-like"/>
</dbReference>
<sequence length="242" mass="26389">MAPALPCRPKLRLLCVGVALAFLLGVDVGRADIYKDIQIIWSADHTYYFMDGDSEALALSLDFNRGSAFKSNDMYLFARIDLDIKLVEGNSAGTVCTVYDRGGRRDDPVVRQQRGAGRAVPVVAAAAGVREPVERRRLGDAGRARQDGLVAGALRLLLPQLQHHLLPAVAGGVVVRRRARRVPALQPLPQGARRPAVGAQHGLRHLRLLHRHEQPVHRHQQAQGVLAPAPPVRNLISLGLVE</sequence>
<dbReference type="GO" id="GO:0005975">
    <property type="term" value="P:carbohydrate metabolic process"/>
    <property type="evidence" value="ECO:0007669"/>
    <property type="project" value="InterPro"/>
</dbReference>
<dbReference type="Gramene" id="TraesCS2B02G454600.2">
    <property type="protein sequence ID" value="TraesCS2B02G454600.2"/>
    <property type="gene ID" value="TraesCS2B02G454600"/>
</dbReference>
<keyword evidence="1" id="KW-0378">Hydrolase</keyword>
<feature type="domain" description="GH16" evidence="4">
    <location>
        <begin position="35"/>
        <end position="99"/>
    </location>
</feature>
<dbReference type="Pfam" id="PF00722">
    <property type="entry name" value="Glyco_hydro_16"/>
    <property type="match status" value="1"/>
</dbReference>